<feature type="region of interest" description="Disordered" evidence="1">
    <location>
        <begin position="334"/>
        <end position="391"/>
    </location>
</feature>
<feature type="region of interest" description="Disordered" evidence="1">
    <location>
        <begin position="445"/>
        <end position="465"/>
    </location>
</feature>
<organism evidence="2 3">
    <name type="scientific">Filobasidium floriforme</name>
    <dbReference type="NCBI Taxonomy" id="5210"/>
    <lineage>
        <taxon>Eukaryota</taxon>
        <taxon>Fungi</taxon>
        <taxon>Dikarya</taxon>
        <taxon>Basidiomycota</taxon>
        <taxon>Agaricomycotina</taxon>
        <taxon>Tremellomycetes</taxon>
        <taxon>Filobasidiales</taxon>
        <taxon>Filobasidiaceae</taxon>
        <taxon>Filobasidium</taxon>
    </lineage>
</organism>
<comment type="caution">
    <text evidence="2">The sequence shown here is derived from an EMBL/GenBank/DDBJ whole genome shotgun (WGS) entry which is preliminary data.</text>
</comment>
<dbReference type="OrthoDB" id="2570648at2759"/>
<feature type="compositionally biased region" description="Gly residues" evidence="1">
    <location>
        <begin position="138"/>
        <end position="154"/>
    </location>
</feature>
<feature type="region of interest" description="Disordered" evidence="1">
    <location>
        <begin position="775"/>
        <end position="884"/>
    </location>
</feature>
<feature type="compositionally biased region" description="Polar residues" evidence="1">
    <location>
        <begin position="59"/>
        <end position="78"/>
    </location>
</feature>
<protein>
    <submittedName>
        <fullName evidence="2">Uncharacterized protein</fullName>
    </submittedName>
</protein>
<sequence>MVGHNNNNNNDNGRLPHAITSYFDIPLGSSSSTASESNTNTNTTTTTTADTSANPSTAHTPYTADSASTSTVLKTQPRLQGPLRSPPPSVPYSPAFSEPRSRASGSGSRGGAGMGRGVYTPAFSDDEVDVEDEDEDISGGGGGIGTGTGSGVGGVKRVRSRSFRRRARLAAGSGSSGGSAGKSAKGNVRGNTSTRGLGLGMTGIVPPSTKTNMKLWGVSKWKGGRAIQGAGEEEDEYKDEKDGQEQGQESATPTFGSHIVVEEGALLLTTSAAWEEAFHPTLGLMRRDRGGQRVELDGILPDERLRTIGDDVEWLVLDLRFVMGSEEYKDEQALLGGGGSADATGATSRPGLSTLTHRSNSLLATHSHSHSNVRSTSTGSTSASETSSRTLNPACLPKVHKLTFLGSEYAETMSVSRAAEVRSIVQVLKGLLAVEWLPSNDDPMAGDNSSSFSPAPFTPSGSTRGNQYAGTTVTFPTCLVPQDLIEAGKRWNVNWNRRPEGDDVFANEGIEGEQQEDDDGVSTVRRSEQRDNVVPFPRAGVEPEQTDSIEADDTYRQSGHRFYSNVSEQHRQDVGTLSQVAISPLQWLGGLRCLKVQGGFPVPQPDESLGLVKPDYSFAFKTWIGENGVETLVWSFKGSYTETTTLTILKHLFKFITNRWIEVGKASSPDLRPACSLLVLQSVNPAVVAKLRNATDQLTRRRVGLRIDDDVPFHAFEWLRDVVFLEDKVMIEEEDREVPKVTRLWDTENEEENVQLDMDQVRAIVRLKAEVLAHARAGRGAKPRPVRSKRGQPTKPPRDSGAFRERKGDLRLDLSERAQDEGDRAVPDGPREDVSSPPKTASTIRPLYRQFPLSKGNPPNTASPGMSRNSSYTSAPSVSDSIASLGSSASLGTIADDQLTLSPRVATGENAATLAGDEEDEDDMCPTIRVDRVGSIKSPLS</sequence>
<gene>
    <name evidence="2" type="ORF">FFLO_04418</name>
</gene>
<feature type="compositionally biased region" description="Low complexity" evidence="1">
    <location>
        <begin position="375"/>
        <end position="390"/>
    </location>
</feature>
<reference evidence="2" key="1">
    <citation type="submission" date="2020-04" db="EMBL/GenBank/DDBJ databases">
        <title>Analysis of mating type loci in Filobasidium floriforme.</title>
        <authorList>
            <person name="Nowrousian M."/>
        </authorList>
    </citation>
    <scope>NUCLEOTIDE SEQUENCE</scope>
    <source>
        <strain evidence="2">CBS 6242</strain>
    </source>
</reference>
<feature type="compositionally biased region" description="Gly residues" evidence="1">
    <location>
        <begin position="107"/>
        <end position="116"/>
    </location>
</feature>
<feature type="compositionally biased region" description="Low complexity" evidence="1">
    <location>
        <begin position="449"/>
        <end position="463"/>
    </location>
</feature>
<evidence type="ECO:0000256" key="1">
    <source>
        <dbReference type="SAM" id="MobiDB-lite"/>
    </source>
</evidence>
<feature type="region of interest" description="Disordered" evidence="1">
    <location>
        <begin position="28"/>
        <end position="205"/>
    </location>
</feature>
<feature type="compositionally biased region" description="Acidic residues" evidence="1">
    <location>
        <begin position="504"/>
        <end position="520"/>
    </location>
</feature>
<proteinExistence type="predicted"/>
<feature type="compositionally biased region" description="Acidic residues" evidence="1">
    <location>
        <begin position="124"/>
        <end position="137"/>
    </location>
</feature>
<feature type="compositionally biased region" description="Basic residues" evidence="1">
    <location>
        <begin position="776"/>
        <end position="792"/>
    </location>
</feature>
<feature type="region of interest" description="Disordered" evidence="1">
    <location>
        <begin position="227"/>
        <end position="252"/>
    </location>
</feature>
<dbReference type="AlphaFoldDB" id="A0A8K0JKF5"/>
<feature type="compositionally biased region" description="Basic and acidic residues" evidence="1">
    <location>
        <begin position="796"/>
        <end position="834"/>
    </location>
</feature>
<accession>A0A8K0JKF5</accession>
<feature type="compositionally biased region" description="Basic residues" evidence="1">
    <location>
        <begin position="156"/>
        <end position="168"/>
    </location>
</feature>
<name>A0A8K0JKF5_9TREE</name>
<feature type="region of interest" description="Disordered" evidence="1">
    <location>
        <begin position="504"/>
        <end position="532"/>
    </location>
</feature>
<evidence type="ECO:0000313" key="3">
    <source>
        <dbReference type="Proteomes" id="UP000812966"/>
    </source>
</evidence>
<feature type="compositionally biased region" description="Polar residues" evidence="1">
    <location>
        <begin position="350"/>
        <end position="374"/>
    </location>
</feature>
<keyword evidence="3" id="KW-1185">Reference proteome</keyword>
<evidence type="ECO:0000313" key="2">
    <source>
        <dbReference type="EMBL" id="KAG7531357.1"/>
    </source>
</evidence>
<feature type="compositionally biased region" description="Polar residues" evidence="1">
    <location>
        <begin position="857"/>
        <end position="876"/>
    </location>
</feature>
<dbReference type="EMBL" id="JABELV010000093">
    <property type="protein sequence ID" value="KAG7531357.1"/>
    <property type="molecule type" value="Genomic_DNA"/>
</dbReference>
<dbReference type="Proteomes" id="UP000812966">
    <property type="component" value="Unassembled WGS sequence"/>
</dbReference>
<feature type="compositionally biased region" description="Low complexity" evidence="1">
    <location>
        <begin position="29"/>
        <end position="58"/>
    </location>
</feature>